<evidence type="ECO:0000256" key="6">
    <source>
        <dbReference type="SAM" id="Phobius"/>
    </source>
</evidence>
<reference evidence="9" key="1">
    <citation type="submission" date="2016-11" db="EMBL/GenBank/DDBJ databases">
        <authorList>
            <person name="Varghese N."/>
            <person name="Submissions S."/>
        </authorList>
    </citation>
    <scope>NUCLEOTIDE SEQUENCE [LARGE SCALE GENOMIC DNA]</scope>
    <source>
        <strain evidence="9">DSM 12395</strain>
    </source>
</reference>
<evidence type="ECO:0000313" key="8">
    <source>
        <dbReference type="EMBL" id="SHE87553.1"/>
    </source>
</evidence>
<dbReference type="AlphaFoldDB" id="A0A1M4X2K3"/>
<dbReference type="GO" id="GO:0005886">
    <property type="term" value="C:plasma membrane"/>
    <property type="evidence" value="ECO:0007669"/>
    <property type="project" value="UniProtKB-SubCell"/>
</dbReference>
<dbReference type="InterPro" id="IPR003740">
    <property type="entry name" value="YitT"/>
</dbReference>
<gene>
    <name evidence="8" type="ORF">SAMN02745133_01341</name>
</gene>
<name>A0A1M4X2K3_9FIRM</name>
<evidence type="ECO:0000256" key="2">
    <source>
        <dbReference type="ARBA" id="ARBA00022475"/>
    </source>
</evidence>
<dbReference type="InterPro" id="IPR051461">
    <property type="entry name" value="UPF0750_membrane"/>
</dbReference>
<dbReference type="Pfam" id="PF10035">
    <property type="entry name" value="DUF2179"/>
    <property type="match status" value="1"/>
</dbReference>
<keyword evidence="3 6" id="KW-0812">Transmembrane</keyword>
<keyword evidence="2" id="KW-1003">Cell membrane</keyword>
<dbReference type="PANTHER" id="PTHR33545:SF3">
    <property type="entry name" value="UPF0750 MEMBRANE PROTEIN YQFU"/>
    <property type="match status" value="1"/>
</dbReference>
<keyword evidence="4 6" id="KW-1133">Transmembrane helix</keyword>
<feature type="transmembrane region" description="Helical" evidence="6">
    <location>
        <begin position="12"/>
        <end position="32"/>
    </location>
</feature>
<proteinExistence type="predicted"/>
<accession>A0A1M4X2K3</accession>
<evidence type="ECO:0000256" key="5">
    <source>
        <dbReference type="ARBA" id="ARBA00023136"/>
    </source>
</evidence>
<dbReference type="PIRSF" id="PIRSF006483">
    <property type="entry name" value="Membrane_protein_YitT"/>
    <property type="match status" value="1"/>
</dbReference>
<feature type="domain" description="DUF2179" evidence="7">
    <location>
        <begin position="221"/>
        <end position="275"/>
    </location>
</feature>
<dbReference type="InterPro" id="IPR015867">
    <property type="entry name" value="N-reg_PII/ATP_PRibTrfase_C"/>
</dbReference>
<dbReference type="Gene3D" id="3.30.70.120">
    <property type="match status" value="1"/>
</dbReference>
<sequence length="294" mass="32410">MARKECLRFCKRAVFLTLGALITAVGLELFLIPNKLVDGGIIGISIMASYLTKLPLAVFIVGLNIPFLILGYLHIGKTFALSTLYSVSALAYFTTLLHPFPAFTNDILLGTVFGGIVLGIGVGLILRYGGSLDGTEITALIISPRFCFSVGEVVMFFNIFILGSAGFVFGWENAMYSLIAYFIAYKTIDLVLEGFDESKSVMIISDRSQEISEAILHRLGRGVTHFYAKGGFTQEDKEVLYCVVTRLEISKLRNIVYDFDPEAFLAIEEVHDVQGGRFKKKAIHGKHTKPQQVA</sequence>
<evidence type="ECO:0000313" key="9">
    <source>
        <dbReference type="Proteomes" id="UP000184148"/>
    </source>
</evidence>
<dbReference type="STRING" id="1121429.SAMN02745133_01341"/>
<evidence type="ECO:0000256" key="4">
    <source>
        <dbReference type="ARBA" id="ARBA00022989"/>
    </source>
</evidence>
<feature type="transmembrane region" description="Helical" evidence="6">
    <location>
        <begin position="52"/>
        <end position="73"/>
    </location>
</feature>
<feature type="transmembrane region" description="Helical" evidence="6">
    <location>
        <begin position="80"/>
        <end position="101"/>
    </location>
</feature>
<dbReference type="OrthoDB" id="9779786at2"/>
<dbReference type="InterPro" id="IPR019264">
    <property type="entry name" value="DUF2179"/>
</dbReference>
<evidence type="ECO:0000259" key="7">
    <source>
        <dbReference type="Pfam" id="PF10035"/>
    </source>
</evidence>
<comment type="subcellular location">
    <subcellularLocation>
        <location evidence="1">Cell membrane</location>
        <topology evidence="1">Multi-pass membrane protein</topology>
    </subcellularLocation>
</comment>
<dbReference type="Proteomes" id="UP000184148">
    <property type="component" value="Unassembled WGS sequence"/>
</dbReference>
<dbReference type="EMBL" id="FQUY01000007">
    <property type="protein sequence ID" value="SHE87553.1"/>
    <property type="molecule type" value="Genomic_DNA"/>
</dbReference>
<feature type="transmembrane region" description="Helical" evidence="6">
    <location>
        <begin position="107"/>
        <end position="126"/>
    </location>
</feature>
<dbReference type="RefSeq" id="WP_073237630.1">
    <property type="nucleotide sequence ID" value="NZ_FQUY01000007.1"/>
</dbReference>
<feature type="transmembrane region" description="Helical" evidence="6">
    <location>
        <begin position="146"/>
        <end position="168"/>
    </location>
</feature>
<evidence type="ECO:0000256" key="3">
    <source>
        <dbReference type="ARBA" id="ARBA00022692"/>
    </source>
</evidence>
<keyword evidence="9" id="KW-1185">Reference proteome</keyword>
<protein>
    <submittedName>
        <fullName evidence="8">Uncharacterized membrane-anchored protein YitT, contains DUF161 and DUF2179 domains</fullName>
    </submittedName>
</protein>
<organism evidence="8 9">
    <name type="scientific">Desulforamulus putei DSM 12395</name>
    <dbReference type="NCBI Taxonomy" id="1121429"/>
    <lineage>
        <taxon>Bacteria</taxon>
        <taxon>Bacillati</taxon>
        <taxon>Bacillota</taxon>
        <taxon>Clostridia</taxon>
        <taxon>Eubacteriales</taxon>
        <taxon>Peptococcaceae</taxon>
        <taxon>Desulforamulus</taxon>
    </lineage>
</organism>
<dbReference type="PANTHER" id="PTHR33545">
    <property type="entry name" value="UPF0750 MEMBRANE PROTEIN YITT-RELATED"/>
    <property type="match status" value="1"/>
</dbReference>
<keyword evidence="5 6" id="KW-0472">Membrane</keyword>
<dbReference type="CDD" id="cd16380">
    <property type="entry name" value="YitT_C"/>
    <property type="match status" value="1"/>
</dbReference>
<dbReference type="Pfam" id="PF02588">
    <property type="entry name" value="YitT_membrane"/>
    <property type="match status" value="1"/>
</dbReference>
<evidence type="ECO:0000256" key="1">
    <source>
        <dbReference type="ARBA" id="ARBA00004651"/>
    </source>
</evidence>